<dbReference type="InterPro" id="IPR036938">
    <property type="entry name" value="PAP2/HPO_sf"/>
</dbReference>
<evidence type="ECO:0000256" key="7">
    <source>
        <dbReference type="SAM" id="Phobius"/>
    </source>
</evidence>
<sequence>MIAPHPPGSTRSTGTARLVGLVTAVLALLAVAAFPVREALYLRIAGTAESSAAAPLVGLTARAGLLVLVATTGVLAVRSWRRDRPALVTLTAAGVGVVGAYLLSEVVKLLVTEERPCRAAGLPTVLGCPAAGDWSWPSNHAVLAAAFATACVLAAPRVAWFAVPVALAVAAARVGAGVHYVHDVLSGLALGVVVVALVVALVRPSLDRLIQQLAGRFTRVGGDR</sequence>
<dbReference type="GO" id="GO:0050380">
    <property type="term" value="F:undecaprenyl-diphosphatase activity"/>
    <property type="evidence" value="ECO:0007669"/>
    <property type="project" value="UniProtKB-EC"/>
</dbReference>
<keyword evidence="6 7" id="KW-0472">Membrane</keyword>
<protein>
    <submittedName>
        <fullName evidence="9">Undecaprenyl-diphosphatase BcrC</fullName>
        <ecNumber evidence="9">3.6.1.27</ecNumber>
    </submittedName>
</protein>
<dbReference type="PANTHER" id="PTHR14969">
    <property type="entry name" value="SPHINGOSINE-1-PHOSPHATE PHOSPHOHYDROLASE"/>
    <property type="match status" value="1"/>
</dbReference>
<dbReference type="EC" id="3.6.1.27" evidence="9"/>
<reference evidence="10" key="1">
    <citation type="submission" date="2015-03" db="EMBL/GenBank/DDBJ databases">
        <authorList>
            <consortium name="Pathogen Informatics"/>
        </authorList>
    </citation>
    <scope>NUCLEOTIDE SEQUENCE [LARGE SCALE GENOMIC DNA]</scope>
    <source>
        <strain evidence="10">NCTC11134</strain>
    </source>
</reference>
<keyword evidence="2" id="KW-1003">Cell membrane</keyword>
<evidence type="ECO:0000256" key="6">
    <source>
        <dbReference type="ARBA" id="ARBA00023136"/>
    </source>
</evidence>
<dbReference type="Gene3D" id="1.20.144.10">
    <property type="entry name" value="Phosphatidic acid phosphatase type 2/haloperoxidase"/>
    <property type="match status" value="1"/>
</dbReference>
<gene>
    <name evidence="9" type="primary">bcrC</name>
    <name evidence="9" type="ORF">ERS450000_00177</name>
</gene>
<evidence type="ECO:0000313" key="9">
    <source>
        <dbReference type="EMBL" id="CRY73524.1"/>
    </source>
</evidence>
<dbReference type="PANTHER" id="PTHR14969:SF62">
    <property type="entry name" value="DECAPRENYLPHOSPHORYL-5-PHOSPHORIBOSE PHOSPHATASE RV3807C-RELATED"/>
    <property type="match status" value="1"/>
</dbReference>
<name>A0A0H5NDX7_NOCFR</name>
<accession>A0A0H5NDX7</accession>
<dbReference type="KEGG" id="nfr:ERS450000_00177"/>
<evidence type="ECO:0000256" key="3">
    <source>
        <dbReference type="ARBA" id="ARBA00022692"/>
    </source>
</evidence>
<comment type="subcellular location">
    <subcellularLocation>
        <location evidence="1">Cell membrane</location>
        <topology evidence="1">Multi-pass membrane protein</topology>
    </subcellularLocation>
</comment>
<dbReference type="InterPro" id="IPR000326">
    <property type="entry name" value="PAP2/HPO"/>
</dbReference>
<dbReference type="AlphaFoldDB" id="A0A0H5NDX7"/>
<feature type="transmembrane region" description="Helical" evidence="7">
    <location>
        <begin position="142"/>
        <end position="172"/>
    </location>
</feature>
<feature type="transmembrane region" description="Helical" evidence="7">
    <location>
        <begin position="184"/>
        <end position="202"/>
    </location>
</feature>
<evidence type="ECO:0000256" key="2">
    <source>
        <dbReference type="ARBA" id="ARBA00022475"/>
    </source>
</evidence>
<keyword evidence="3 7" id="KW-0812">Transmembrane</keyword>
<proteinExistence type="predicted"/>
<evidence type="ECO:0000256" key="4">
    <source>
        <dbReference type="ARBA" id="ARBA00022801"/>
    </source>
</evidence>
<feature type="transmembrane region" description="Helical" evidence="7">
    <location>
        <begin position="57"/>
        <end position="77"/>
    </location>
</feature>
<evidence type="ECO:0000259" key="8">
    <source>
        <dbReference type="SMART" id="SM00014"/>
    </source>
</evidence>
<organism evidence="9 10">
    <name type="scientific">Nocardia farcinica</name>
    <dbReference type="NCBI Taxonomy" id="37329"/>
    <lineage>
        <taxon>Bacteria</taxon>
        <taxon>Bacillati</taxon>
        <taxon>Actinomycetota</taxon>
        <taxon>Actinomycetes</taxon>
        <taxon>Mycobacteriales</taxon>
        <taxon>Nocardiaceae</taxon>
        <taxon>Nocardia</taxon>
    </lineage>
</organism>
<dbReference type="RefSeq" id="WP_086840819.1">
    <property type="nucleotide sequence ID" value="NZ_CP031418.1"/>
</dbReference>
<evidence type="ECO:0000313" key="10">
    <source>
        <dbReference type="Proteomes" id="UP000057820"/>
    </source>
</evidence>
<feature type="domain" description="Phosphatidic acid phosphatase type 2/haloperoxidase" evidence="8">
    <location>
        <begin position="88"/>
        <end position="199"/>
    </location>
</feature>
<keyword evidence="5 7" id="KW-1133">Transmembrane helix</keyword>
<dbReference type="Pfam" id="PF01569">
    <property type="entry name" value="PAP2"/>
    <property type="match status" value="1"/>
</dbReference>
<dbReference type="Proteomes" id="UP000057820">
    <property type="component" value="Chromosome 1"/>
</dbReference>
<dbReference type="EMBL" id="LN868938">
    <property type="protein sequence ID" value="CRY73524.1"/>
    <property type="molecule type" value="Genomic_DNA"/>
</dbReference>
<evidence type="ECO:0000256" key="1">
    <source>
        <dbReference type="ARBA" id="ARBA00004651"/>
    </source>
</evidence>
<feature type="transmembrane region" description="Helical" evidence="7">
    <location>
        <begin position="86"/>
        <end position="104"/>
    </location>
</feature>
<evidence type="ECO:0000256" key="5">
    <source>
        <dbReference type="ARBA" id="ARBA00022989"/>
    </source>
</evidence>
<dbReference type="SMART" id="SM00014">
    <property type="entry name" value="acidPPc"/>
    <property type="match status" value="1"/>
</dbReference>
<keyword evidence="4 9" id="KW-0378">Hydrolase</keyword>
<dbReference type="SUPFAM" id="SSF48317">
    <property type="entry name" value="Acid phosphatase/Vanadium-dependent haloperoxidase"/>
    <property type="match status" value="1"/>
</dbReference>
<dbReference type="GO" id="GO:0005886">
    <property type="term" value="C:plasma membrane"/>
    <property type="evidence" value="ECO:0007669"/>
    <property type="project" value="UniProtKB-SubCell"/>
</dbReference>